<reference evidence="2 3" key="1">
    <citation type="journal article" date="2004" name="Science">
        <title>The genome of the diatom Thalassiosira pseudonana: ecology, evolution, and metabolism.</title>
        <authorList>
            <person name="Armbrust E.V."/>
            <person name="Berges J.A."/>
            <person name="Bowler C."/>
            <person name="Green B.R."/>
            <person name="Martinez D."/>
            <person name="Putnam N.H."/>
            <person name="Zhou S."/>
            <person name="Allen A.E."/>
            <person name="Apt K.E."/>
            <person name="Bechner M."/>
            <person name="Brzezinski M.A."/>
            <person name="Chaal B.K."/>
            <person name="Chiovitti A."/>
            <person name="Davis A.K."/>
            <person name="Demarest M.S."/>
            <person name="Detter J.C."/>
            <person name="Glavina T."/>
            <person name="Goodstein D."/>
            <person name="Hadi M.Z."/>
            <person name="Hellsten U."/>
            <person name="Hildebrand M."/>
            <person name="Jenkins B.D."/>
            <person name="Jurka J."/>
            <person name="Kapitonov V.V."/>
            <person name="Kroger N."/>
            <person name="Lau W.W."/>
            <person name="Lane T.W."/>
            <person name="Larimer F.W."/>
            <person name="Lippmeier J.C."/>
            <person name="Lucas S."/>
            <person name="Medina M."/>
            <person name="Montsant A."/>
            <person name="Obornik M."/>
            <person name="Parker M.S."/>
            <person name="Palenik B."/>
            <person name="Pazour G.J."/>
            <person name="Richardson P.M."/>
            <person name="Rynearson T.A."/>
            <person name="Saito M.A."/>
            <person name="Schwartz D.C."/>
            <person name="Thamatrakoln K."/>
            <person name="Valentin K."/>
            <person name="Vardi A."/>
            <person name="Wilkerson F.P."/>
            <person name="Rokhsar D.S."/>
        </authorList>
    </citation>
    <scope>NUCLEOTIDE SEQUENCE [LARGE SCALE GENOMIC DNA]</scope>
    <source>
        <strain evidence="2 3">CCMP1335</strain>
    </source>
</reference>
<organism evidence="2 3">
    <name type="scientific">Thalassiosira pseudonana</name>
    <name type="common">Marine diatom</name>
    <name type="synonym">Cyclotella nana</name>
    <dbReference type="NCBI Taxonomy" id="35128"/>
    <lineage>
        <taxon>Eukaryota</taxon>
        <taxon>Sar</taxon>
        <taxon>Stramenopiles</taxon>
        <taxon>Ochrophyta</taxon>
        <taxon>Bacillariophyta</taxon>
        <taxon>Coscinodiscophyceae</taxon>
        <taxon>Thalassiosirophycidae</taxon>
        <taxon>Thalassiosirales</taxon>
        <taxon>Thalassiosiraceae</taxon>
        <taxon>Thalassiosira</taxon>
    </lineage>
</organism>
<dbReference type="KEGG" id="tps:THAPSDRAFT_25102"/>
<keyword evidence="3" id="KW-1185">Reference proteome</keyword>
<dbReference type="GeneID" id="7445461"/>
<dbReference type="Proteomes" id="UP000001449">
    <property type="component" value="Chromosome 16"/>
</dbReference>
<dbReference type="AlphaFoldDB" id="B8LCD3"/>
<feature type="region of interest" description="Disordered" evidence="1">
    <location>
        <begin position="126"/>
        <end position="188"/>
    </location>
</feature>
<dbReference type="PaxDb" id="35128-Thaps25102"/>
<name>B8LCD3_THAPS</name>
<sequence>MVDDESPLPPTAATINECINTVCDEFDETSSNAATEIMNNTTTRTHPNDVVAEDELRDTISQEEQADRVDTNGDTANEQMDSSLGCTSNAQIEEGDQQVVVVDVVCTREHDTAKFLAEEADTNVSDTLHSDRECNGIGSNNSGNEDTQDNGSHKMSSEVDHVTLMERNENTTVRDDGARETTTPKDDTSVERIDSILPIREREEEYNELSVSDERVGEESSNELKDVIVSSNNGKDALPETADCTTRQSQTLYLSEDALVVDEKDDTEQCMAVQNLGEGAAVPVKQNGEVRADNDGDTAEYSKDDDAGKHVSDKQNGNDEDNAYDDEVSESVSIEVDEDDFVAVELVRPTHASEAAEGENYGLHTADTTTSSQPEETTIPLESTDTTNDPPHDNNATAYVPINSTIHSLNLPRRKKILHHPFITPLTKLPWDRFISAAGACDVLFNCKYSMRQVEDEVLEEKKRLGNGEEEAAAALGRDDGYVNLSLGNECNEYNHFGEERCDENEFVEMGLECCSMLDDEEEDEAEGEGEKVDPKQSTELGDTTTL</sequence>
<feature type="compositionally biased region" description="Basic and acidic residues" evidence="1">
    <location>
        <begin position="288"/>
        <end position="317"/>
    </location>
</feature>
<dbReference type="EMBL" id="DS999417">
    <property type="protein sequence ID" value="EED86877.1"/>
    <property type="molecule type" value="Genomic_DNA"/>
</dbReference>
<reference evidence="2 3" key="2">
    <citation type="journal article" date="2008" name="Nature">
        <title>The Phaeodactylum genome reveals the evolutionary history of diatom genomes.</title>
        <authorList>
            <person name="Bowler C."/>
            <person name="Allen A.E."/>
            <person name="Badger J.H."/>
            <person name="Grimwood J."/>
            <person name="Jabbari K."/>
            <person name="Kuo A."/>
            <person name="Maheswari U."/>
            <person name="Martens C."/>
            <person name="Maumus F."/>
            <person name="Otillar R.P."/>
            <person name="Rayko E."/>
            <person name="Salamov A."/>
            <person name="Vandepoele K."/>
            <person name="Beszteri B."/>
            <person name="Gruber A."/>
            <person name="Heijde M."/>
            <person name="Katinka M."/>
            <person name="Mock T."/>
            <person name="Valentin K."/>
            <person name="Verret F."/>
            <person name="Berges J.A."/>
            <person name="Brownlee C."/>
            <person name="Cadoret J.P."/>
            <person name="Chiovitti A."/>
            <person name="Choi C.J."/>
            <person name="Coesel S."/>
            <person name="De Martino A."/>
            <person name="Detter J.C."/>
            <person name="Durkin C."/>
            <person name="Falciatore A."/>
            <person name="Fournet J."/>
            <person name="Haruta M."/>
            <person name="Huysman M.J."/>
            <person name="Jenkins B.D."/>
            <person name="Jiroutova K."/>
            <person name="Jorgensen R.E."/>
            <person name="Joubert Y."/>
            <person name="Kaplan A."/>
            <person name="Kroger N."/>
            <person name="Kroth P.G."/>
            <person name="La Roche J."/>
            <person name="Lindquist E."/>
            <person name="Lommer M."/>
            <person name="Martin-Jezequel V."/>
            <person name="Lopez P.J."/>
            <person name="Lucas S."/>
            <person name="Mangogna M."/>
            <person name="McGinnis K."/>
            <person name="Medlin L.K."/>
            <person name="Montsant A."/>
            <person name="Oudot-Le Secq M.P."/>
            <person name="Napoli C."/>
            <person name="Obornik M."/>
            <person name="Parker M.S."/>
            <person name="Petit J.L."/>
            <person name="Porcel B.M."/>
            <person name="Poulsen N."/>
            <person name="Robison M."/>
            <person name="Rychlewski L."/>
            <person name="Rynearson T.A."/>
            <person name="Schmutz J."/>
            <person name="Shapiro H."/>
            <person name="Siaut M."/>
            <person name="Stanley M."/>
            <person name="Sussman M.R."/>
            <person name="Taylor A.R."/>
            <person name="Vardi A."/>
            <person name="von Dassow P."/>
            <person name="Vyverman W."/>
            <person name="Willis A."/>
            <person name="Wyrwicz L.S."/>
            <person name="Rokhsar D.S."/>
            <person name="Weissenbach J."/>
            <person name="Armbrust E.V."/>
            <person name="Green B.R."/>
            <person name="Van de Peer Y."/>
            <person name="Grigoriev I.V."/>
        </authorList>
    </citation>
    <scope>NUCLEOTIDE SEQUENCE [LARGE SCALE GENOMIC DNA]</scope>
    <source>
        <strain evidence="2 3">CCMP1335</strain>
    </source>
</reference>
<evidence type="ECO:0000313" key="2">
    <source>
        <dbReference type="EMBL" id="EED86877.1"/>
    </source>
</evidence>
<evidence type="ECO:0000256" key="1">
    <source>
        <dbReference type="SAM" id="MobiDB-lite"/>
    </source>
</evidence>
<dbReference type="eggNOG" id="ENOG502TA6J">
    <property type="taxonomic scope" value="Eukaryota"/>
</dbReference>
<evidence type="ECO:0000313" key="3">
    <source>
        <dbReference type="Proteomes" id="UP000001449"/>
    </source>
</evidence>
<feature type="compositionally biased region" description="Acidic residues" evidence="1">
    <location>
        <begin position="518"/>
        <end position="528"/>
    </location>
</feature>
<accession>B8LCD3</accession>
<protein>
    <submittedName>
        <fullName evidence="2">Uncharacterized protein</fullName>
    </submittedName>
</protein>
<dbReference type="RefSeq" id="XP_002296676.1">
    <property type="nucleotide sequence ID" value="XM_002296640.1"/>
</dbReference>
<feature type="region of interest" description="Disordered" evidence="1">
    <location>
        <begin position="281"/>
        <end position="328"/>
    </location>
</feature>
<feature type="region of interest" description="Disordered" evidence="1">
    <location>
        <begin position="352"/>
        <end position="397"/>
    </location>
</feature>
<gene>
    <name evidence="2" type="ORF">THAPSDRAFT_25102</name>
</gene>
<dbReference type="HOGENOM" id="CLU_498326_0_0_1"/>
<feature type="region of interest" description="Disordered" evidence="1">
    <location>
        <begin position="518"/>
        <end position="547"/>
    </location>
</feature>
<feature type="compositionally biased region" description="Basic and acidic residues" evidence="1">
    <location>
        <begin position="151"/>
        <end position="188"/>
    </location>
</feature>
<dbReference type="InParanoid" id="B8LCD3"/>
<feature type="compositionally biased region" description="Acidic residues" evidence="1">
    <location>
        <begin position="318"/>
        <end position="328"/>
    </location>
</feature>
<feature type="compositionally biased region" description="Polar residues" evidence="1">
    <location>
        <begin position="538"/>
        <end position="547"/>
    </location>
</feature>
<proteinExistence type="predicted"/>
<feature type="compositionally biased region" description="Polar residues" evidence="1">
    <location>
        <begin position="366"/>
        <end position="397"/>
    </location>
</feature>
<feature type="compositionally biased region" description="Polar residues" evidence="1">
    <location>
        <begin position="137"/>
        <end position="150"/>
    </location>
</feature>